<evidence type="ECO:0000313" key="2">
    <source>
        <dbReference type="EMBL" id="JAD25292.1"/>
    </source>
</evidence>
<feature type="compositionally biased region" description="Polar residues" evidence="1">
    <location>
        <begin position="42"/>
        <end position="55"/>
    </location>
</feature>
<organism evidence="2">
    <name type="scientific">Arundo donax</name>
    <name type="common">Giant reed</name>
    <name type="synonym">Donax arundinaceus</name>
    <dbReference type="NCBI Taxonomy" id="35708"/>
    <lineage>
        <taxon>Eukaryota</taxon>
        <taxon>Viridiplantae</taxon>
        <taxon>Streptophyta</taxon>
        <taxon>Embryophyta</taxon>
        <taxon>Tracheophyta</taxon>
        <taxon>Spermatophyta</taxon>
        <taxon>Magnoliopsida</taxon>
        <taxon>Liliopsida</taxon>
        <taxon>Poales</taxon>
        <taxon>Poaceae</taxon>
        <taxon>PACMAD clade</taxon>
        <taxon>Arundinoideae</taxon>
        <taxon>Arundineae</taxon>
        <taxon>Arundo</taxon>
    </lineage>
</organism>
<feature type="compositionally biased region" description="Low complexity" evidence="1">
    <location>
        <begin position="1"/>
        <end position="25"/>
    </location>
</feature>
<feature type="region of interest" description="Disordered" evidence="1">
    <location>
        <begin position="1"/>
        <end position="59"/>
    </location>
</feature>
<name>A0A0A8YSB1_ARUDO</name>
<dbReference type="AlphaFoldDB" id="A0A0A8YSB1"/>
<accession>A0A0A8YSB1</accession>
<sequence length="80" mass="8588">MPSRWPATSSRSRTSPTPSYPSTPRTRSRTPRAGCSTECLPRTSSPTTRCCTDTSGPGGWLSPARFSRGCPCGTPRRGAR</sequence>
<reference evidence="2" key="2">
    <citation type="journal article" date="2015" name="Data Brief">
        <title>Shoot transcriptome of the giant reed, Arundo donax.</title>
        <authorList>
            <person name="Barrero R.A."/>
            <person name="Guerrero F.D."/>
            <person name="Moolhuijzen P."/>
            <person name="Goolsby J.A."/>
            <person name="Tidwell J."/>
            <person name="Bellgard S.E."/>
            <person name="Bellgard M.I."/>
        </authorList>
    </citation>
    <scope>NUCLEOTIDE SEQUENCE</scope>
    <source>
        <tissue evidence="2">Shoot tissue taken approximately 20 cm above the soil surface</tissue>
    </source>
</reference>
<reference evidence="2" key="1">
    <citation type="submission" date="2014-09" db="EMBL/GenBank/DDBJ databases">
        <authorList>
            <person name="Magalhaes I.L.F."/>
            <person name="Oliveira U."/>
            <person name="Santos F.R."/>
            <person name="Vidigal T.H.D.A."/>
            <person name="Brescovit A.D."/>
            <person name="Santos A.J."/>
        </authorList>
    </citation>
    <scope>NUCLEOTIDE SEQUENCE</scope>
    <source>
        <tissue evidence="2">Shoot tissue taken approximately 20 cm above the soil surface</tissue>
    </source>
</reference>
<dbReference type="EMBL" id="GBRH01272603">
    <property type="protein sequence ID" value="JAD25292.1"/>
    <property type="molecule type" value="Transcribed_RNA"/>
</dbReference>
<evidence type="ECO:0000256" key="1">
    <source>
        <dbReference type="SAM" id="MobiDB-lite"/>
    </source>
</evidence>
<protein>
    <submittedName>
        <fullName evidence="2">Uncharacterized protein</fullName>
    </submittedName>
</protein>
<proteinExistence type="predicted"/>